<name>A0A835YFW0_9CHLO</name>
<dbReference type="SMART" id="SM00321">
    <property type="entry name" value="WSC"/>
    <property type="match status" value="1"/>
</dbReference>
<proteinExistence type="predicted"/>
<dbReference type="InterPro" id="IPR002889">
    <property type="entry name" value="WSC_carb-bd"/>
</dbReference>
<dbReference type="PROSITE" id="PS51212">
    <property type="entry name" value="WSC"/>
    <property type="match status" value="1"/>
</dbReference>
<protein>
    <recommendedName>
        <fullName evidence="2">WSC domain-containing protein</fullName>
    </recommendedName>
</protein>
<gene>
    <name evidence="3" type="ORF">HYH03_001762</name>
</gene>
<reference evidence="3" key="1">
    <citation type="journal article" date="2020" name="bioRxiv">
        <title>Comparative genomics of Chlamydomonas.</title>
        <authorList>
            <person name="Craig R.J."/>
            <person name="Hasan A.R."/>
            <person name="Ness R.W."/>
            <person name="Keightley P.D."/>
        </authorList>
    </citation>
    <scope>NUCLEOTIDE SEQUENCE</scope>
    <source>
        <strain evidence="3">CCAP 11/70</strain>
    </source>
</reference>
<feature type="chain" id="PRO_5033011529" description="WSC domain-containing protein" evidence="1">
    <location>
        <begin position="35"/>
        <end position="1093"/>
    </location>
</feature>
<accession>A0A835YFW0</accession>
<keyword evidence="1" id="KW-0732">Signal</keyword>
<evidence type="ECO:0000256" key="1">
    <source>
        <dbReference type="SAM" id="SignalP"/>
    </source>
</evidence>
<evidence type="ECO:0000259" key="2">
    <source>
        <dbReference type="PROSITE" id="PS51212"/>
    </source>
</evidence>
<keyword evidence="4" id="KW-1185">Reference proteome</keyword>
<organism evidence="3 4">
    <name type="scientific">Edaphochlamys debaryana</name>
    <dbReference type="NCBI Taxonomy" id="47281"/>
    <lineage>
        <taxon>Eukaryota</taxon>
        <taxon>Viridiplantae</taxon>
        <taxon>Chlorophyta</taxon>
        <taxon>core chlorophytes</taxon>
        <taxon>Chlorophyceae</taxon>
        <taxon>CS clade</taxon>
        <taxon>Chlamydomonadales</taxon>
        <taxon>Chlamydomonadales incertae sedis</taxon>
        <taxon>Edaphochlamys</taxon>
    </lineage>
</organism>
<dbReference type="EMBL" id="JAEHOE010000004">
    <property type="protein sequence ID" value="KAG2500181.1"/>
    <property type="molecule type" value="Genomic_DNA"/>
</dbReference>
<dbReference type="OrthoDB" id="538455at2759"/>
<comment type="caution">
    <text evidence="3">The sequence shown here is derived from an EMBL/GenBank/DDBJ whole genome shotgun (WGS) entry which is preliminary data.</text>
</comment>
<dbReference type="AlphaFoldDB" id="A0A835YFW0"/>
<feature type="domain" description="WSC" evidence="2">
    <location>
        <begin position="995"/>
        <end position="1093"/>
    </location>
</feature>
<evidence type="ECO:0000313" key="3">
    <source>
        <dbReference type="EMBL" id="KAG2500181.1"/>
    </source>
</evidence>
<dbReference type="Proteomes" id="UP000612055">
    <property type="component" value="Unassembled WGS sequence"/>
</dbReference>
<feature type="signal peptide" evidence="1">
    <location>
        <begin position="1"/>
        <end position="34"/>
    </location>
</feature>
<evidence type="ECO:0000313" key="4">
    <source>
        <dbReference type="Proteomes" id="UP000612055"/>
    </source>
</evidence>
<dbReference type="Pfam" id="PF01822">
    <property type="entry name" value="WSC"/>
    <property type="match status" value="1"/>
</dbReference>
<sequence length="1093" mass="109965">MRPQIAKAGVPGHAALATFATLVLLAAVAVDSSGGNGEAWDPVMKQPPRRLLPAGSSLYTSSPVFCGSTLGNPTPLAGSSSAFDTAGAVFGLETLSEDVPSSSSFQLIKPYEAIYRLALINGDYPVPPGTRQVVASGQPAYYRNQESDAAGFSVGSGKRISSITFCCTPHRYLSALTVIFNDSTRRKLGSQQCNQVNGTLTVPPGAQLAFALRVGVTRAALTVATIPAAAVPFPAPAAAAALAVATIPAAAVPLSAPTAAAALTVATIPAAAFPLSAPAAAAALTVATIPAAAAVPFPAPAAAAAVPVASIPAAAVPLSAPAAAAAVPLSAPAAATALTVATIPAAAALTVATIAAATALTVATIPAAAAIPVATIPAAAAFTVATIAAAAAIPVATIPAAAALTVATIPAAAAIPVTSIPAAAVPFPAPAAAAAVPLSPPATTAAVPVASISAAAVPLSAPATAAAVPLSAPATAAAVPVASIAAAAVPLSAPATATAVPLSAPATAAAVPLSAPATAAAVPLSAPATAAAVPLSAPTTTATVPAASISAAAVPLTALPTSTVPLTALSFTTVPVITLSIPTISVAALSPAAALPVATFSSPPEPFYPTLFNNFFHDAYRVINASQLSVNVTKAAATVLLGDNAFSVLSTPASQVLVWVERLGEGRTCGAAAESYGSDCCEPSKNNPVLCGLVQRAVSWAAVNGINRGGARVRVSNTKYIPFAEWLCKRDPGLKRPPNGQGNNPTWLLTLSDFVREFAKPNFFKRGNRVDMYIVDSTDPLYTNEDVQAALQGFVAGGGGTFIAGPDMSYLDAALTDTSPSGRHRRLLAQESLHQTEAATLGTVSRPEGGHPVLLTLGAEAELGRRLQSAEGRAAVRRRLQTTSYPVAAPGAIAVTPETLTNPDLAAQLYIQYLRGQMFLSAFDLNIGINTVAIGRATLSSTNSANFDFFSWLNTIYSLRGPVYYLPPPPPPPPPPALRPPPPRPPSPPPPLVVSSTAVGCYKDDATVRALAARLTSDRVLTREICANLAKTNRYTYFGLQGTNCYADNTLTRANTYGKRLDSECSTLCPGNSAQRCGLLSSTLVASNIFQVL</sequence>